<keyword evidence="2" id="KW-1185">Reference proteome</keyword>
<evidence type="ECO:0000313" key="1">
    <source>
        <dbReference type="EMBL" id="SCY97764.1"/>
    </source>
</evidence>
<accession>A0A1G5KBG8</accession>
<dbReference type="RefSeq" id="WP_091146908.1">
    <property type="nucleotide sequence ID" value="NZ_FMVF01000026.1"/>
</dbReference>
<dbReference type="OrthoDB" id="5903604at2"/>
<dbReference type="Pfam" id="PF14253">
    <property type="entry name" value="AbiH"/>
    <property type="match status" value="1"/>
</dbReference>
<gene>
    <name evidence="1" type="ORF">SAMN02927903_03211</name>
</gene>
<evidence type="ECO:0000313" key="2">
    <source>
        <dbReference type="Proteomes" id="UP000199354"/>
    </source>
</evidence>
<dbReference type="EMBL" id="FMVF01000026">
    <property type="protein sequence ID" value="SCY97764.1"/>
    <property type="molecule type" value="Genomic_DNA"/>
</dbReference>
<dbReference type="InterPro" id="IPR025935">
    <property type="entry name" value="AbiH"/>
</dbReference>
<dbReference type="Proteomes" id="UP000199354">
    <property type="component" value="Unassembled WGS sequence"/>
</dbReference>
<protein>
    <submittedName>
        <fullName evidence="1">Bacteriophage abortive infection AbiH</fullName>
    </submittedName>
</protein>
<proteinExistence type="predicted"/>
<reference evidence="1 2" key="1">
    <citation type="submission" date="2016-10" db="EMBL/GenBank/DDBJ databases">
        <authorList>
            <person name="de Groot N.N."/>
        </authorList>
    </citation>
    <scope>NUCLEOTIDE SEQUENCE [LARGE SCALE GENOMIC DNA]</scope>
    <source>
        <strain evidence="1 2">CGMCC 1.7031</strain>
    </source>
</reference>
<name>A0A1G5KBG8_9FLAO</name>
<dbReference type="STRING" id="490189.SAMN02927903_03211"/>
<organism evidence="1 2">
    <name type="scientific">Flavobacterium caeni</name>
    <dbReference type="NCBI Taxonomy" id="490189"/>
    <lineage>
        <taxon>Bacteria</taxon>
        <taxon>Pseudomonadati</taxon>
        <taxon>Bacteroidota</taxon>
        <taxon>Flavobacteriia</taxon>
        <taxon>Flavobacteriales</taxon>
        <taxon>Flavobacteriaceae</taxon>
        <taxon>Flavobacterium</taxon>
    </lineage>
</organism>
<sequence>MQILFIIGNGFDINLGLKTGYIDFCKTYQRRKSKNPVIQALKSDIKNGVYSWADLEKRLGEYSNKLESEQDLRDIYQDILLNLGNYLQKQENRKDWTGLKHGEFYNYLCSPENSLRQKDLNAITSFKNKWAQHRWEIDIVNFNYTTTIENLFEVNPVNIRIGYHHNSAEIKLRRVMHIHGTLENMVLGVNDLSQILNEKFCKNQKITNFFIKSNNNRIQGHTIDEIFEQRILGSNLICIFGSSIGETDNIWWEKIGQHLVTSSHCQLIIFTYIANLNKRLPYLYGEAEEDMKQKFLNAAKLSEEEKKIVAEKIYVRTNTEMFSNLSPKELSFKLEKSLLE</sequence>
<dbReference type="AlphaFoldDB" id="A0A1G5KBG8"/>